<dbReference type="CDD" id="cd02775">
    <property type="entry name" value="MopB_CT"/>
    <property type="match status" value="1"/>
</dbReference>
<keyword evidence="7" id="KW-1185">Reference proteome</keyword>
<dbReference type="InterPro" id="IPR006656">
    <property type="entry name" value="Mopterin_OxRdtase"/>
</dbReference>
<dbReference type="Gene3D" id="3.40.228.10">
    <property type="entry name" value="Dimethylsulfoxide Reductase, domain 2"/>
    <property type="match status" value="1"/>
</dbReference>
<comment type="caution">
    <text evidence="6">The sequence shown here is derived from an EMBL/GenBank/DDBJ whole genome shotgun (WGS) entry which is preliminary data.</text>
</comment>
<dbReference type="GO" id="GO:0046872">
    <property type="term" value="F:metal ion binding"/>
    <property type="evidence" value="ECO:0007669"/>
    <property type="project" value="UniProtKB-KW"/>
</dbReference>
<gene>
    <name evidence="6" type="ORF">COA17_12310</name>
</gene>
<dbReference type="InterPro" id="IPR006963">
    <property type="entry name" value="Mopterin_OxRdtase_4Fe-4S_dom"/>
</dbReference>
<dbReference type="GO" id="GO:0051536">
    <property type="term" value="F:iron-sulfur cluster binding"/>
    <property type="evidence" value="ECO:0007669"/>
    <property type="project" value="UniProtKB-KW"/>
</dbReference>
<dbReference type="Gene3D" id="3.40.50.740">
    <property type="match status" value="1"/>
</dbReference>
<sequence length="710" mass="76517">MTTETRTFCRICQGMCGLVATIEDGRVVKVRGDKDNPLTRGFACSKGLASPEFHYGPKRLLRHQRRRSDGTHEPICFDDAIDLVADRLRPIVARHGPRAVAAYVGTQATCNVIYRPLAIDFLRVLGSPSLFTSMTIDQSAKWVTIGRMGSWLAGRQPLKGADVWLLSGVNPMVSMSGWSGNLPAYDPVKQIKEARRAGLKLIVIDPVRTQTAENADLFLQPLPGHDAAIFAALLNIILREGWHDAPFCAAHVAGLDDLARAVAAFDPALVEARAGIRSGQLLHAATMFARDGRRGCAGGGTGPNMADHSNLAEHLIETLNVVCGRVLRAGEPAPRRPVLNPDRPVRAEVRPARREWETGHRGLTGYGTMFGQMMTATLADEILSDAPGAIRALFCVGANPANALPDQRHAVAALGALDLLVTSDVVWSETARLADVVFAVKQPFERPDHTQFLETLGLELPFAQYTPALVEPPADADVVDDWLVYYALAQRLGVTLDLAGPLDMQVTPTSDALLDRLAGGSTVPLSVVKEHPSGAVFDRPAPLVQPARDGRRDRLTIAPPDVIDEVHRCRADIAAPRTVGGRPATHLLVARRERETMNSFGRDLAGTRKRFPRNPAWIGPADAGSLGVAGGDLVRVIAEHDAIIAEVRIDAAVRPGVVSMSHGWGNLPDATDPLVDGASTSRLVARDRAVQAINAMPRLSAIPIRLERAD</sequence>
<evidence type="ECO:0000313" key="7">
    <source>
        <dbReference type="Proteomes" id="UP000218784"/>
    </source>
</evidence>
<dbReference type="GO" id="GO:0043546">
    <property type="term" value="F:molybdopterin cofactor binding"/>
    <property type="evidence" value="ECO:0007669"/>
    <property type="project" value="InterPro"/>
</dbReference>
<keyword evidence="4" id="KW-0411">Iron-sulfur</keyword>
<dbReference type="PANTHER" id="PTHR43742:SF6">
    <property type="entry name" value="OXIDOREDUCTASE YYAE-RELATED"/>
    <property type="match status" value="1"/>
</dbReference>
<evidence type="ECO:0000259" key="5">
    <source>
        <dbReference type="PROSITE" id="PS51669"/>
    </source>
</evidence>
<dbReference type="SUPFAM" id="SSF53706">
    <property type="entry name" value="Formate dehydrogenase/DMSO reductase, domains 1-3"/>
    <property type="match status" value="1"/>
</dbReference>
<dbReference type="AlphaFoldDB" id="A0A2A4HVT2"/>
<name>A0A2A4HVT2_9SPHN</name>
<dbReference type="Proteomes" id="UP000218784">
    <property type="component" value="Unassembled WGS sequence"/>
</dbReference>
<accession>A0A2A4HVT2</accession>
<proteinExistence type="inferred from homology"/>
<reference evidence="6 7" key="1">
    <citation type="submission" date="2017-09" db="EMBL/GenBank/DDBJ databases">
        <title>Sphingomonas ginsenosidimutans KACC 14949, whole genome shotgun sequence.</title>
        <authorList>
            <person name="Feng G."/>
            <person name="Zhu H."/>
        </authorList>
    </citation>
    <scope>NUCLEOTIDE SEQUENCE [LARGE SCALE GENOMIC DNA]</scope>
    <source>
        <strain evidence="6 7">KACC 14949</strain>
    </source>
</reference>
<evidence type="ECO:0000256" key="1">
    <source>
        <dbReference type="ARBA" id="ARBA00010312"/>
    </source>
</evidence>
<dbReference type="EMBL" id="NWVD01000005">
    <property type="protein sequence ID" value="PCG08464.1"/>
    <property type="molecule type" value="Genomic_DNA"/>
</dbReference>
<protein>
    <recommendedName>
        <fullName evidence="5">4Fe-4S Mo/W bis-MGD-type domain-containing protein</fullName>
    </recommendedName>
</protein>
<keyword evidence="2" id="KW-0479">Metal-binding</keyword>
<evidence type="ECO:0000313" key="6">
    <source>
        <dbReference type="EMBL" id="PCG08464.1"/>
    </source>
</evidence>
<dbReference type="Pfam" id="PF00384">
    <property type="entry name" value="Molybdopterin"/>
    <property type="match status" value="1"/>
</dbReference>
<dbReference type="RefSeq" id="WP_096612828.1">
    <property type="nucleotide sequence ID" value="NZ_NWVD01000005.1"/>
</dbReference>
<organism evidence="6 7">
    <name type="scientific">Sphingomonas ginsenosidimutans</name>
    <dbReference type="NCBI Taxonomy" id="862134"/>
    <lineage>
        <taxon>Bacteria</taxon>
        <taxon>Pseudomonadati</taxon>
        <taxon>Pseudomonadota</taxon>
        <taxon>Alphaproteobacteria</taxon>
        <taxon>Sphingomonadales</taxon>
        <taxon>Sphingomonadaceae</taxon>
        <taxon>Sphingomonas</taxon>
    </lineage>
</organism>
<dbReference type="Gene3D" id="2.20.25.90">
    <property type="entry name" value="ADC-like domains"/>
    <property type="match status" value="1"/>
</dbReference>
<comment type="similarity">
    <text evidence="1">Belongs to the prokaryotic molybdopterin-containing oxidoreductase family.</text>
</comment>
<dbReference type="Gene3D" id="2.40.40.20">
    <property type="match status" value="1"/>
</dbReference>
<dbReference type="GO" id="GO:0016491">
    <property type="term" value="F:oxidoreductase activity"/>
    <property type="evidence" value="ECO:0007669"/>
    <property type="project" value="InterPro"/>
</dbReference>
<feature type="domain" description="4Fe-4S Mo/W bis-MGD-type" evidence="5">
    <location>
        <begin position="2"/>
        <end position="58"/>
    </location>
</feature>
<evidence type="ECO:0000256" key="4">
    <source>
        <dbReference type="ARBA" id="ARBA00023014"/>
    </source>
</evidence>
<dbReference type="SUPFAM" id="SSF50692">
    <property type="entry name" value="ADC-like"/>
    <property type="match status" value="1"/>
</dbReference>
<evidence type="ECO:0000256" key="3">
    <source>
        <dbReference type="ARBA" id="ARBA00023004"/>
    </source>
</evidence>
<dbReference type="Pfam" id="PF04879">
    <property type="entry name" value="Molybdop_Fe4S4"/>
    <property type="match status" value="1"/>
</dbReference>
<dbReference type="SMART" id="SM00926">
    <property type="entry name" value="Molybdop_Fe4S4"/>
    <property type="match status" value="1"/>
</dbReference>
<keyword evidence="3" id="KW-0408">Iron</keyword>
<dbReference type="Pfam" id="PF01568">
    <property type="entry name" value="Molydop_binding"/>
    <property type="match status" value="1"/>
</dbReference>
<dbReference type="InterPro" id="IPR006657">
    <property type="entry name" value="MoPterin_dinucl-bd_dom"/>
</dbReference>
<dbReference type="InterPro" id="IPR050612">
    <property type="entry name" value="Prok_Mopterin_Oxidored"/>
</dbReference>
<dbReference type="PANTHER" id="PTHR43742">
    <property type="entry name" value="TRIMETHYLAMINE-N-OXIDE REDUCTASE"/>
    <property type="match status" value="1"/>
</dbReference>
<evidence type="ECO:0000256" key="2">
    <source>
        <dbReference type="ARBA" id="ARBA00022723"/>
    </source>
</evidence>
<dbReference type="InterPro" id="IPR009010">
    <property type="entry name" value="Asp_de-COase-like_dom_sf"/>
</dbReference>
<dbReference type="PROSITE" id="PS51669">
    <property type="entry name" value="4FE4S_MOW_BIS_MGD"/>
    <property type="match status" value="1"/>
</dbReference>